<feature type="compositionally biased region" description="Basic residues" evidence="1">
    <location>
        <begin position="42"/>
        <end position="53"/>
    </location>
</feature>
<organism evidence="2 3">
    <name type="scientific">Vibrio cholerae</name>
    <dbReference type="NCBI Taxonomy" id="666"/>
    <lineage>
        <taxon>Bacteria</taxon>
        <taxon>Pseudomonadati</taxon>
        <taxon>Pseudomonadota</taxon>
        <taxon>Gammaproteobacteria</taxon>
        <taxon>Vibrionales</taxon>
        <taxon>Vibrionaceae</taxon>
        <taxon>Vibrio</taxon>
    </lineage>
</organism>
<dbReference type="Proteomes" id="UP000041770">
    <property type="component" value="Unassembled WGS sequence"/>
</dbReference>
<feature type="compositionally biased region" description="Basic and acidic residues" evidence="1">
    <location>
        <begin position="30"/>
        <end position="41"/>
    </location>
</feature>
<accession>A0A655S1Y6</accession>
<dbReference type="AlphaFoldDB" id="A0A655S1Y6"/>
<sequence length="68" mass="8226">MPEFIFSIVFESMGKIFTLTHLTHKGRRFLQRENDNSTHEKQRQHKTKQRNNRHNADTNKSAMIHHLR</sequence>
<evidence type="ECO:0000313" key="3">
    <source>
        <dbReference type="Proteomes" id="UP000041770"/>
    </source>
</evidence>
<evidence type="ECO:0000313" key="2">
    <source>
        <dbReference type="EMBL" id="CSC66894.1"/>
    </source>
</evidence>
<protein>
    <submittedName>
        <fullName evidence="2">Uncharacterized protein</fullName>
    </submittedName>
</protein>
<dbReference type="EMBL" id="CWQY01000011">
    <property type="protein sequence ID" value="CSC66894.1"/>
    <property type="molecule type" value="Genomic_DNA"/>
</dbReference>
<proteinExistence type="predicted"/>
<gene>
    <name evidence="2" type="ORF">ERS013200_01962</name>
</gene>
<reference evidence="2 3" key="1">
    <citation type="submission" date="2015-07" db="EMBL/GenBank/DDBJ databases">
        <authorList>
            <consortium name="Pathogen Informatics"/>
        </authorList>
    </citation>
    <scope>NUCLEOTIDE SEQUENCE [LARGE SCALE GENOMIC DNA]</scope>
    <source>
        <strain evidence="2 3">A316</strain>
    </source>
</reference>
<name>A0A655S1Y6_VIBCL</name>
<evidence type="ECO:0000256" key="1">
    <source>
        <dbReference type="SAM" id="MobiDB-lite"/>
    </source>
</evidence>
<feature type="region of interest" description="Disordered" evidence="1">
    <location>
        <begin position="30"/>
        <end position="68"/>
    </location>
</feature>